<evidence type="ECO:0000313" key="3">
    <source>
        <dbReference type="Proteomes" id="UP001055156"/>
    </source>
</evidence>
<dbReference type="PANTHER" id="PTHR47328:SF1">
    <property type="entry name" value="RUTC FAMILY PROTEIN YOAB"/>
    <property type="match status" value="1"/>
</dbReference>
<dbReference type="Pfam" id="PF01042">
    <property type="entry name" value="Ribonuc_L-PSP"/>
    <property type="match status" value="1"/>
</dbReference>
<proteinExistence type="inferred from homology"/>
<reference evidence="2" key="2">
    <citation type="submission" date="2021-08" db="EMBL/GenBank/DDBJ databases">
        <authorList>
            <person name="Tani A."/>
            <person name="Ola A."/>
            <person name="Ogura Y."/>
            <person name="Katsura K."/>
            <person name="Hayashi T."/>
        </authorList>
    </citation>
    <scope>NUCLEOTIDE SEQUENCE</scope>
    <source>
        <strain evidence="2">NBRC 15689</strain>
    </source>
</reference>
<protein>
    <submittedName>
        <fullName evidence="2">2-iminobutanoate/2-iminopropanoate deaminase</fullName>
    </submittedName>
</protein>
<comment type="caution">
    <text evidence="2">The sequence shown here is derived from an EMBL/GenBank/DDBJ whole genome shotgun (WGS) entry which is preliminary data.</text>
</comment>
<evidence type="ECO:0000313" key="2">
    <source>
        <dbReference type="EMBL" id="GJE27779.1"/>
    </source>
</evidence>
<dbReference type="InterPro" id="IPR035709">
    <property type="entry name" value="YoaB-like"/>
</dbReference>
<dbReference type="PANTHER" id="PTHR47328">
    <property type="match status" value="1"/>
</dbReference>
<evidence type="ECO:0000256" key="1">
    <source>
        <dbReference type="ARBA" id="ARBA00010552"/>
    </source>
</evidence>
<name>A0ABQ4T9U1_METOR</name>
<gene>
    <name evidence="2" type="primary">ridA</name>
    <name evidence="2" type="ORF">LKMONMHP_2640</name>
</gene>
<dbReference type="InterPro" id="IPR006175">
    <property type="entry name" value="YjgF/YER057c/UK114"/>
</dbReference>
<dbReference type="RefSeq" id="WP_238311578.1">
    <property type="nucleotide sequence ID" value="NZ_BPQV01000007.1"/>
</dbReference>
<dbReference type="CDD" id="cd06150">
    <property type="entry name" value="YjgF_YER057c_UK114_like_2"/>
    <property type="match status" value="1"/>
</dbReference>
<comment type="similarity">
    <text evidence="1">Belongs to the RutC family.</text>
</comment>
<dbReference type="PROSITE" id="PS01094">
    <property type="entry name" value="UPF0076"/>
    <property type="match status" value="1"/>
</dbReference>
<keyword evidence="3" id="KW-1185">Reference proteome</keyword>
<reference evidence="2" key="1">
    <citation type="journal article" date="2021" name="Front. Microbiol.">
        <title>Comprehensive Comparative Genomics and Phenotyping of Methylobacterium Species.</title>
        <authorList>
            <person name="Alessa O."/>
            <person name="Ogura Y."/>
            <person name="Fujitani Y."/>
            <person name="Takami H."/>
            <person name="Hayashi T."/>
            <person name="Sahin N."/>
            <person name="Tani A."/>
        </authorList>
    </citation>
    <scope>NUCLEOTIDE SEQUENCE</scope>
    <source>
        <strain evidence="2">NBRC 15689</strain>
    </source>
</reference>
<accession>A0ABQ4T9U1</accession>
<dbReference type="InterPro" id="IPR019897">
    <property type="entry name" value="RidA_CS"/>
</dbReference>
<dbReference type="Gene3D" id="3.30.1330.40">
    <property type="entry name" value="RutC-like"/>
    <property type="match status" value="1"/>
</dbReference>
<dbReference type="Proteomes" id="UP001055156">
    <property type="component" value="Unassembled WGS sequence"/>
</dbReference>
<organism evidence="2 3">
    <name type="scientific">Methylobacterium organophilum</name>
    <dbReference type="NCBI Taxonomy" id="410"/>
    <lineage>
        <taxon>Bacteria</taxon>
        <taxon>Pseudomonadati</taxon>
        <taxon>Pseudomonadota</taxon>
        <taxon>Alphaproteobacteria</taxon>
        <taxon>Hyphomicrobiales</taxon>
        <taxon>Methylobacteriaceae</taxon>
        <taxon>Methylobacterium</taxon>
    </lineage>
</organism>
<sequence>MTIERFETGPRMSQAVAYGDMVYLAGQVAADTVGTGVTAQTQQVLEQIDRLLKAAGTDKSRILTATIYLPDIATFAEMNAAWDAWVDKQNPPARATVEARLAGPEYLVEIVIVAVRSAK</sequence>
<dbReference type="EMBL" id="BPQV01000007">
    <property type="protein sequence ID" value="GJE27779.1"/>
    <property type="molecule type" value="Genomic_DNA"/>
</dbReference>
<dbReference type="SUPFAM" id="SSF55298">
    <property type="entry name" value="YjgF-like"/>
    <property type="match status" value="1"/>
</dbReference>
<dbReference type="InterPro" id="IPR035959">
    <property type="entry name" value="RutC-like_sf"/>
</dbReference>